<dbReference type="GeneID" id="106669354"/>
<accession>A0A8I6TJ69</accession>
<reference evidence="2" key="1">
    <citation type="submission" date="2022-01" db="UniProtKB">
        <authorList>
            <consortium name="EnsemblMetazoa"/>
        </authorList>
    </citation>
    <scope>IDENTIFICATION</scope>
</reference>
<feature type="signal peptide" evidence="1">
    <location>
        <begin position="1"/>
        <end position="24"/>
    </location>
</feature>
<evidence type="ECO:0000313" key="3">
    <source>
        <dbReference type="Proteomes" id="UP000494040"/>
    </source>
</evidence>
<dbReference type="RefSeq" id="XP_014254256.1">
    <property type="nucleotide sequence ID" value="XM_014398770.2"/>
</dbReference>
<keyword evidence="3" id="KW-1185">Reference proteome</keyword>
<dbReference type="AlphaFoldDB" id="A0A8I6TJ69"/>
<dbReference type="EnsemblMetazoa" id="XM_014398770.2">
    <property type="protein sequence ID" value="XP_014254256.1"/>
    <property type="gene ID" value="LOC106669354"/>
</dbReference>
<name>A0A8I6TJ69_CIMLE</name>
<evidence type="ECO:0000256" key="1">
    <source>
        <dbReference type="SAM" id="SignalP"/>
    </source>
</evidence>
<organism evidence="2 3">
    <name type="scientific">Cimex lectularius</name>
    <name type="common">Bed bug</name>
    <name type="synonym">Acanthia lectularia</name>
    <dbReference type="NCBI Taxonomy" id="79782"/>
    <lineage>
        <taxon>Eukaryota</taxon>
        <taxon>Metazoa</taxon>
        <taxon>Ecdysozoa</taxon>
        <taxon>Arthropoda</taxon>
        <taxon>Hexapoda</taxon>
        <taxon>Insecta</taxon>
        <taxon>Pterygota</taxon>
        <taxon>Neoptera</taxon>
        <taxon>Paraneoptera</taxon>
        <taxon>Hemiptera</taxon>
        <taxon>Heteroptera</taxon>
        <taxon>Panheteroptera</taxon>
        <taxon>Cimicomorpha</taxon>
        <taxon>Cimicidae</taxon>
        <taxon>Cimex</taxon>
    </lineage>
</organism>
<feature type="chain" id="PRO_5035149979" description="Short neuropeptide F" evidence="1">
    <location>
        <begin position="25"/>
        <end position="91"/>
    </location>
</feature>
<dbReference type="OrthoDB" id="6364308at2759"/>
<sequence>MKIALPMLGCLCALVILMSPEATTTSLDYDSVGDLYEGLKRAAYPERVYKMEERKDNRTPQLRLRFGRRSVPLFPLEERRLDQSRMDYFSN</sequence>
<evidence type="ECO:0000313" key="2">
    <source>
        <dbReference type="EnsemblMetazoa" id="XP_014254256.1"/>
    </source>
</evidence>
<proteinExistence type="predicted"/>
<keyword evidence="1" id="KW-0732">Signal</keyword>
<dbReference type="Proteomes" id="UP000494040">
    <property type="component" value="Unassembled WGS sequence"/>
</dbReference>
<protein>
    <recommendedName>
        <fullName evidence="4">Short neuropeptide F</fullName>
    </recommendedName>
</protein>
<evidence type="ECO:0008006" key="4">
    <source>
        <dbReference type="Google" id="ProtNLM"/>
    </source>
</evidence>